<dbReference type="NCBIfam" id="NF038030">
    <property type="entry name" value="spiralin_LP"/>
    <property type="match status" value="1"/>
</dbReference>
<dbReference type="InterPro" id="IPR054816">
    <property type="entry name" value="Lipoprotein_mollicutes-type_CS"/>
</dbReference>
<dbReference type="NCBIfam" id="NF045726">
    <property type="entry name" value="XXplasma_LP"/>
    <property type="match status" value="1"/>
</dbReference>
<evidence type="ECO:0000256" key="1">
    <source>
        <dbReference type="SAM" id="SignalP"/>
    </source>
</evidence>
<dbReference type="PROSITE" id="PS51257">
    <property type="entry name" value="PROKAR_LIPOPROTEIN"/>
    <property type="match status" value="1"/>
</dbReference>
<organism evidence="2">
    <name type="scientific">Spiroplasma citri</name>
    <dbReference type="NCBI Taxonomy" id="2133"/>
    <lineage>
        <taxon>Bacteria</taxon>
        <taxon>Bacillati</taxon>
        <taxon>Mycoplasmatota</taxon>
        <taxon>Mollicutes</taxon>
        <taxon>Entomoplasmatales</taxon>
        <taxon>Spiroplasmataceae</taxon>
        <taxon>Spiroplasma</taxon>
    </lineage>
</organism>
<dbReference type="AlphaFoldDB" id="Q53830"/>
<feature type="signal peptide" evidence="1">
    <location>
        <begin position="1"/>
        <end position="23"/>
    </location>
</feature>
<dbReference type="NCBIfam" id="NF038028">
    <property type="entry name" value="spiralin_repeat"/>
    <property type="match status" value="1"/>
</dbReference>
<dbReference type="InterPro" id="IPR007880">
    <property type="entry name" value="Spiralin"/>
</dbReference>
<dbReference type="Pfam" id="PF05215">
    <property type="entry name" value="Spiralin"/>
    <property type="match status" value="1"/>
</dbReference>
<reference evidence="2" key="1">
    <citation type="journal article" date="1996" name="J. Bacteriol.">
        <title>Spiralin polymorphism in strains of Spiroplasma citri is not due to differences in posttranslational palmitoylation.</title>
        <authorList>
            <person name="Foissac X."/>
            <person name="Saillard C."/>
            <person name="Gandar J."/>
            <person name="Zreik L."/>
            <person name="Bove J.M."/>
        </authorList>
    </citation>
    <scope>NUCLEOTIDE SEQUENCE</scope>
    <source>
        <strain evidence="2">Palmyre</strain>
    </source>
</reference>
<keyword evidence="1" id="KW-0732">Signal</keyword>
<dbReference type="EMBL" id="U13997">
    <property type="protein sequence ID" value="AAB06629.1"/>
    <property type="molecule type" value="Genomic_DNA"/>
</dbReference>
<sequence length="242" mass="25537">MKKLLSILAVLGVSAVGTTSVVACNKTESNNLSIVNTIAAPATVATANPKQVTKAEIKTALEANVLQAVQGVVKTATADDFQFDVYQDNKGESLTTINLEGGNVEVYVQITPAKDKTVVIGETGYIKVTLPKIKVDISGVVIDQQIVEIKAADPKQVTKDELNAVNTYATLASAVLEAIKNKAPNAGASDFEITNDCNEGDYSTQKNVKVTVKAKDKSPNISGEFKFIAKVKAINKKVTPAG</sequence>
<dbReference type="NCBIfam" id="NF038029">
    <property type="entry name" value="LP_plasma"/>
    <property type="match status" value="1"/>
</dbReference>
<feature type="chain" id="PRO_5004248601" evidence="1">
    <location>
        <begin position="24"/>
        <end position="242"/>
    </location>
</feature>
<protein>
    <submittedName>
        <fullName evidence="2">Spiralin</fullName>
    </submittedName>
</protein>
<dbReference type="GO" id="GO:0016020">
    <property type="term" value="C:membrane"/>
    <property type="evidence" value="ECO:0007669"/>
    <property type="project" value="InterPro"/>
</dbReference>
<name>Q53830_SPICI</name>
<evidence type="ECO:0000313" key="2">
    <source>
        <dbReference type="EMBL" id="AAB06629.1"/>
    </source>
</evidence>
<proteinExistence type="predicted"/>
<accession>Q53830</accession>